<dbReference type="InterPro" id="IPR052924">
    <property type="entry name" value="OsmC/Ohr_hydroprdx_reductase"/>
</dbReference>
<dbReference type="PANTHER" id="PTHR35368:SF1">
    <property type="entry name" value="HYDROPEROXIDE REDUCTASE"/>
    <property type="match status" value="1"/>
</dbReference>
<comment type="caution">
    <text evidence="1">The sequence shown here is derived from an EMBL/GenBank/DDBJ whole genome shotgun (WGS) entry which is preliminary data.</text>
</comment>
<dbReference type="EC" id="1.11.1.-" evidence="1"/>
<dbReference type="Proteomes" id="UP001553161">
    <property type="component" value="Unassembled WGS sequence"/>
</dbReference>
<dbReference type="EMBL" id="JBFBVU010000035">
    <property type="protein sequence ID" value="MEV8468665.1"/>
    <property type="molecule type" value="Genomic_DNA"/>
</dbReference>
<dbReference type="InterPro" id="IPR015946">
    <property type="entry name" value="KH_dom-like_a/b"/>
</dbReference>
<proteinExistence type="predicted"/>
<dbReference type="SUPFAM" id="SSF82784">
    <property type="entry name" value="OsmC-like"/>
    <property type="match status" value="1"/>
</dbReference>
<name>A0ABV3LAS7_9RHOB</name>
<evidence type="ECO:0000313" key="1">
    <source>
        <dbReference type="EMBL" id="MEV8468665.1"/>
    </source>
</evidence>
<organism evidence="1 2">
    <name type="scientific">Meridianimarinicoccus marinus</name>
    <dbReference type="NCBI Taxonomy" id="3231483"/>
    <lineage>
        <taxon>Bacteria</taxon>
        <taxon>Pseudomonadati</taxon>
        <taxon>Pseudomonadota</taxon>
        <taxon>Alphaproteobacteria</taxon>
        <taxon>Rhodobacterales</taxon>
        <taxon>Paracoccaceae</taxon>
        <taxon>Meridianimarinicoccus</taxon>
    </lineage>
</organism>
<keyword evidence="1" id="KW-0560">Oxidoreductase</keyword>
<dbReference type="RefSeq" id="WP_366194626.1">
    <property type="nucleotide sequence ID" value="NZ_JBFBVU010000035.1"/>
</dbReference>
<dbReference type="InterPro" id="IPR036102">
    <property type="entry name" value="OsmC/Ohrsf"/>
</dbReference>
<dbReference type="GO" id="GO:0004601">
    <property type="term" value="F:peroxidase activity"/>
    <property type="evidence" value="ECO:0007669"/>
    <property type="project" value="UniProtKB-KW"/>
</dbReference>
<dbReference type="Pfam" id="PF02566">
    <property type="entry name" value="OsmC"/>
    <property type="match status" value="1"/>
</dbReference>
<dbReference type="InterPro" id="IPR003718">
    <property type="entry name" value="OsmC/Ohr_fam"/>
</dbReference>
<protein>
    <submittedName>
        <fullName evidence="1">OsmC family protein</fullName>
        <ecNumber evidence="1">1.11.1.-</ecNumber>
    </submittedName>
</protein>
<dbReference type="Gene3D" id="3.30.300.20">
    <property type="match status" value="1"/>
</dbReference>
<evidence type="ECO:0000313" key="2">
    <source>
        <dbReference type="Proteomes" id="UP001553161"/>
    </source>
</evidence>
<accession>A0ABV3LAS7</accession>
<gene>
    <name evidence="1" type="ORF">AB0T83_18015</name>
</gene>
<keyword evidence="2" id="KW-1185">Reference proteome</keyword>
<reference evidence="1 2" key="1">
    <citation type="submission" date="2024-07" db="EMBL/GenBank/DDBJ databases">
        <authorList>
            <person name="Kang M."/>
        </authorList>
    </citation>
    <scope>NUCLEOTIDE SEQUENCE [LARGE SCALE GENOMIC DNA]</scope>
    <source>
        <strain evidence="1 2">DFM31</strain>
    </source>
</reference>
<keyword evidence="1" id="KW-0575">Peroxidase</keyword>
<dbReference type="PANTHER" id="PTHR35368">
    <property type="entry name" value="HYDROPEROXIDE REDUCTASE"/>
    <property type="match status" value="1"/>
</dbReference>
<sequence>MNTQAMEKPAKVAKNGVDVPTLLATIGVVKDAPPAAQFQFRAKGEWVNGTHSRATVNGFFGAGEEQSRAQDFVIEGDHPAVVCGADKAPTPVEYLLSALAACLTAGVGNIASVRQIDLDSVETTVEGDIDMQGILGLDDNVRNGFNTIRATVKIKGDAPAEALERVVQQSIARSAVFDMLTNGTKVDVTAVAA</sequence>